<keyword evidence="2" id="KW-1185">Reference proteome</keyword>
<evidence type="ECO:0000313" key="1">
    <source>
        <dbReference type="EnsemblMetazoa" id="XP_030852633"/>
    </source>
</evidence>
<dbReference type="AlphaFoldDB" id="A0A7M7T471"/>
<dbReference type="OrthoDB" id="9993944at2759"/>
<name>A0A7M7T471_STRPU</name>
<reference evidence="2" key="1">
    <citation type="submission" date="2015-02" db="EMBL/GenBank/DDBJ databases">
        <title>Genome sequencing for Strongylocentrotus purpuratus.</title>
        <authorList>
            <person name="Murali S."/>
            <person name="Liu Y."/>
            <person name="Vee V."/>
            <person name="English A."/>
            <person name="Wang M."/>
            <person name="Skinner E."/>
            <person name="Han Y."/>
            <person name="Muzny D.M."/>
            <person name="Worley K.C."/>
            <person name="Gibbs R.A."/>
        </authorList>
    </citation>
    <scope>NUCLEOTIDE SEQUENCE</scope>
</reference>
<organism evidence="1 2">
    <name type="scientific">Strongylocentrotus purpuratus</name>
    <name type="common">Purple sea urchin</name>
    <dbReference type="NCBI Taxonomy" id="7668"/>
    <lineage>
        <taxon>Eukaryota</taxon>
        <taxon>Metazoa</taxon>
        <taxon>Echinodermata</taxon>
        <taxon>Eleutherozoa</taxon>
        <taxon>Echinozoa</taxon>
        <taxon>Echinoidea</taxon>
        <taxon>Euechinoidea</taxon>
        <taxon>Echinacea</taxon>
        <taxon>Camarodonta</taxon>
        <taxon>Echinidea</taxon>
        <taxon>Strongylocentrotidae</taxon>
        <taxon>Strongylocentrotus</taxon>
    </lineage>
</organism>
<proteinExistence type="predicted"/>
<dbReference type="EnsemblMetazoa" id="XM_030996773">
    <property type="protein sequence ID" value="XP_030852633"/>
    <property type="gene ID" value="LOC752246"/>
</dbReference>
<evidence type="ECO:0000313" key="2">
    <source>
        <dbReference type="Proteomes" id="UP000007110"/>
    </source>
</evidence>
<dbReference type="GeneID" id="752246"/>
<protein>
    <submittedName>
        <fullName evidence="1">Uncharacterized protein</fullName>
    </submittedName>
</protein>
<sequence>MTLATLFTQAVCSLQFETTQDRVPAKRLFWVDKKDHPVDTDFFTVRANDAEEVLDCFVEVCIADFVNCAKKCLFYENGNTCLPTCRHTRSICSVQCFKRYDVDVSDSVH</sequence>
<dbReference type="InParanoid" id="A0A7M7T471"/>
<reference evidence="1" key="2">
    <citation type="submission" date="2021-01" db="UniProtKB">
        <authorList>
            <consortium name="EnsemblMetazoa"/>
        </authorList>
    </citation>
    <scope>IDENTIFICATION</scope>
</reference>
<accession>A0A7M7T471</accession>
<dbReference type="RefSeq" id="XP_030852633.1">
    <property type="nucleotide sequence ID" value="XM_030996773.1"/>
</dbReference>
<dbReference type="OMA" id="RLFWVDK"/>
<dbReference type="Proteomes" id="UP000007110">
    <property type="component" value="Unassembled WGS sequence"/>
</dbReference>
<dbReference type="KEGG" id="spu:752246"/>